<dbReference type="GO" id="GO:0003700">
    <property type="term" value="F:DNA-binding transcription factor activity"/>
    <property type="evidence" value="ECO:0007669"/>
    <property type="project" value="InterPro"/>
</dbReference>
<dbReference type="Proteomes" id="UP000192582">
    <property type="component" value="Unassembled WGS sequence"/>
</dbReference>
<proteinExistence type="inferred from homology"/>
<dbReference type="InterPro" id="IPR036390">
    <property type="entry name" value="WH_DNA-bd_sf"/>
</dbReference>
<dbReference type="Gene3D" id="1.10.10.10">
    <property type="entry name" value="Winged helix-like DNA-binding domain superfamily/Winged helix DNA-binding domain"/>
    <property type="match status" value="1"/>
</dbReference>
<dbReference type="InterPro" id="IPR051446">
    <property type="entry name" value="HTH_trans_reg/aminotransferase"/>
</dbReference>
<comment type="similarity">
    <text evidence="1">In the C-terminal section; belongs to the class-I pyridoxal-phosphate-dependent aminotransferase family.</text>
</comment>
<dbReference type="InterPro" id="IPR036388">
    <property type="entry name" value="WH-like_DNA-bd_sf"/>
</dbReference>
<dbReference type="SMART" id="SM00345">
    <property type="entry name" value="HTH_GNTR"/>
    <property type="match status" value="1"/>
</dbReference>
<reference evidence="7 8" key="1">
    <citation type="submission" date="2017-04" db="EMBL/GenBank/DDBJ databases">
        <authorList>
            <person name="Afonso C.L."/>
            <person name="Miller P.J."/>
            <person name="Scott M.A."/>
            <person name="Spackman E."/>
            <person name="Goraichik I."/>
            <person name="Dimitrov K.M."/>
            <person name="Suarez D.L."/>
            <person name="Swayne D.E."/>
        </authorList>
    </citation>
    <scope>NUCLEOTIDE SEQUENCE [LARGE SCALE GENOMIC DNA]</scope>
    <source>
        <strain evidence="7 8">KR-140</strain>
    </source>
</reference>
<dbReference type="Gene3D" id="3.90.1150.10">
    <property type="entry name" value="Aspartate Aminotransferase, domain 1"/>
    <property type="match status" value="1"/>
</dbReference>
<dbReference type="InterPro" id="IPR015421">
    <property type="entry name" value="PyrdxlP-dep_Trfase_major"/>
</dbReference>
<dbReference type="OrthoDB" id="9802328at2"/>
<dbReference type="Pfam" id="PF00155">
    <property type="entry name" value="Aminotran_1_2"/>
    <property type="match status" value="1"/>
</dbReference>
<evidence type="ECO:0000256" key="1">
    <source>
        <dbReference type="ARBA" id="ARBA00005384"/>
    </source>
</evidence>
<accession>A0A1W1V5X8</accession>
<dbReference type="SUPFAM" id="SSF53383">
    <property type="entry name" value="PLP-dependent transferases"/>
    <property type="match status" value="1"/>
</dbReference>
<keyword evidence="7" id="KW-0808">Transferase</keyword>
<dbReference type="PROSITE" id="PS50949">
    <property type="entry name" value="HTH_GNTR"/>
    <property type="match status" value="1"/>
</dbReference>
<dbReference type="PANTHER" id="PTHR46577:SF1">
    <property type="entry name" value="HTH-TYPE TRANSCRIPTIONAL REGULATORY PROTEIN GABR"/>
    <property type="match status" value="1"/>
</dbReference>
<feature type="domain" description="HTH gntR-type" evidence="6">
    <location>
        <begin position="18"/>
        <end position="86"/>
    </location>
</feature>
<keyword evidence="2" id="KW-0663">Pyridoxal phosphate</keyword>
<dbReference type="CDD" id="cd00609">
    <property type="entry name" value="AAT_like"/>
    <property type="match status" value="1"/>
</dbReference>
<keyword evidence="3" id="KW-0805">Transcription regulation</keyword>
<dbReference type="PRINTS" id="PR00035">
    <property type="entry name" value="HTHGNTR"/>
</dbReference>
<evidence type="ECO:0000259" key="6">
    <source>
        <dbReference type="PROSITE" id="PS50949"/>
    </source>
</evidence>
<evidence type="ECO:0000313" key="8">
    <source>
        <dbReference type="Proteomes" id="UP000192582"/>
    </source>
</evidence>
<dbReference type="SUPFAM" id="SSF46785">
    <property type="entry name" value="Winged helix' DNA-binding domain"/>
    <property type="match status" value="1"/>
</dbReference>
<keyword evidence="5" id="KW-0804">Transcription</keyword>
<name>A0A1W1V5X8_9DEIO</name>
<evidence type="ECO:0000256" key="3">
    <source>
        <dbReference type="ARBA" id="ARBA00023015"/>
    </source>
</evidence>
<dbReference type="RefSeq" id="WP_084047798.1">
    <property type="nucleotide sequence ID" value="NZ_FWWU01000009.1"/>
</dbReference>
<protein>
    <submittedName>
        <fullName evidence="7">DNA-binding transcriptional regulator, MocR family, contains an aminotransferase domain</fullName>
    </submittedName>
</protein>
<dbReference type="AlphaFoldDB" id="A0A1W1V5X8"/>
<keyword evidence="7" id="KW-0032">Aminotransferase</keyword>
<dbReference type="PANTHER" id="PTHR46577">
    <property type="entry name" value="HTH-TYPE TRANSCRIPTIONAL REGULATORY PROTEIN GABR"/>
    <property type="match status" value="1"/>
</dbReference>
<dbReference type="Gene3D" id="3.40.640.10">
    <property type="entry name" value="Type I PLP-dependent aspartate aminotransferase-like (Major domain)"/>
    <property type="match status" value="1"/>
</dbReference>
<gene>
    <name evidence="7" type="ORF">SAMN00790413_00052</name>
</gene>
<dbReference type="InterPro" id="IPR015424">
    <property type="entry name" value="PyrdxlP-dep_Trfase"/>
</dbReference>
<dbReference type="InterPro" id="IPR000524">
    <property type="entry name" value="Tscrpt_reg_HTH_GntR"/>
</dbReference>
<dbReference type="Pfam" id="PF00392">
    <property type="entry name" value="GntR"/>
    <property type="match status" value="1"/>
</dbReference>
<dbReference type="CDD" id="cd07377">
    <property type="entry name" value="WHTH_GntR"/>
    <property type="match status" value="1"/>
</dbReference>
<keyword evidence="8" id="KW-1185">Reference proteome</keyword>
<dbReference type="GO" id="GO:0003677">
    <property type="term" value="F:DNA binding"/>
    <property type="evidence" value="ECO:0007669"/>
    <property type="project" value="UniProtKB-KW"/>
</dbReference>
<evidence type="ECO:0000256" key="5">
    <source>
        <dbReference type="ARBA" id="ARBA00023163"/>
    </source>
</evidence>
<dbReference type="GO" id="GO:0008483">
    <property type="term" value="F:transaminase activity"/>
    <property type="evidence" value="ECO:0007669"/>
    <property type="project" value="UniProtKB-KW"/>
</dbReference>
<dbReference type="STRING" id="695939.SAMN00790413_00052"/>
<dbReference type="GO" id="GO:0030170">
    <property type="term" value="F:pyridoxal phosphate binding"/>
    <property type="evidence" value="ECO:0007669"/>
    <property type="project" value="InterPro"/>
</dbReference>
<sequence length="473" mass="51054">MDRVRWSALLMGWGKEPGPRYAQLAGALRDCIRDGQLRAGDALPAERRLAELLHLSRSTVVTAYDTLAGEGWVTRRQGSGTHVSPTAPRQAALLALRSPVPASTLSGEGQADLLDLTIAVPTLTPAHRVRLEQASAGAFADSAYYPLGLPELRVFLAGLYTREGLPTTPEQVIVTSGAQQAITLIAQTFLGRGDLALLETPTYFGAIDAFRAAGAELRGLRLGPEGVSPDSLHAALPLGPRLVFLTPTFQNPTGTVIPPRMRERLAALVTDAGLPTIEDDTLIDLGFGGTTAPRLSTFAPQGTVINVGSLSKLFWAGLRLGWLRAPTSLLPALVQAKTLADFGSALPSQVIALNLLRDLDTLREERRETVITARDTLVDLLRKHLPEWTFTPPPGGQFLWVQLPTRNATAFTHFAYRFGVRLFPGASMGTGELPDTSLRLPFTLPPEQLPEAVARLRAAWETFRERGPGERLA</sequence>
<evidence type="ECO:0000256" key="4">
    <source>
        <dbReference type="ARBA" id="ARBA00023125"/>
    </source>
</evidence>
<keyword evidence="4 7" id="KW-0238">DNA-binding</keyword>
<organism evidence="7 8">
    <name type="scientific">Deinococcus hopiensis KR-140</name>
    <dbReference type="NCBI Taxonomy" id="695939"/>
    <lineage>
        <taxon>Bacteria</taxon>
        <taxon>Thermotogati</taxon>
        <taxon>Deinococcota</taxon>
        <taxon>Deinococci</taxon>
        <taxon>Deinococcales</taxon>
        <taxon>Deinococcaceae</taxon>
        <taxon>Deinococcus</taxon>
    </lineage>
</organism>
<evidence type="ECO:0000313" key="7">
    <source>
        <dbReference type="EMBL" id="SMB88461.1"/>
    </source>
</evidence>
<dbReference type="EMBL" id="FWWU01000009">
    <property type="protein sequence ID" value="SMB88461.1"/>
    <property type="molecule type" value="Genomic_DNA"/>
</dbReference>
<dbReference type="InterPro" id="IPR004839">
    <property type="entry name" value="Aminotransferase_I/II_large"/>
</dbReference>
<dbReference type="InterPro" id="IPR015422">
    <property type="entry name" value="PyrdxlP-dep_Trfase_small"/>
</dbReference>
<evidence type="ECO:0000256" key="2">
    <source>
        <dbReference type="ARBA" id="ARBA00022898"/>
    </source>
</evidence>